<gene>
    <name evidence="1" type="ORF">BDV41DRAFT_578985</name>
</gene>
<protein>
    <submittedName>
        <fullName evidence="1">Uncharacterized protein</fullName>
    </submittedName>
</protein>
<sequence>MKALNARYLGSGAAEKEFIHCSSTLRSLLDICLDICQALRKKGIKGLEEDDILRLAKNKLLDDSVQEISNDLPDDSLLLLSLLTWHFDSTLDYSSPESTPSQGLLQFFVEPSNVHEVFDILRKQYCRRVEKEIGLGEFEKEFMHLLGSLKSKFRKKWTSV</sequence>
<keyword evidence="2" id="KW-1185">Reference proteome</keyword>
<accession>A0A5N6VQZ4</accession>
<dbReference type="EMBL" id="ML738347">
    <property type="protein sequence ID" value="KAE8310955.1"/>
    <property type="molecule type" value="Genomic_DNA"/>
</dbReference>
<evidence type="ECO:0000313" key="2">
    <source>
        <dbReference type="Proteomes" id="UP000325433"/>
    </source>
</evidence>
<name>A0A5N6VQZ4_9EURO</name>
<dbReference type="Proteomes" id="UP000325433">
    <property type="component" value="Unassembled WGS sequence"/>
</dbReference>
<proteinExistence type="predicted"/>
<organism evidence="1 2">
    <name type="scientific">Aspergillus transmontanensis</name>
    <dbReference type="NCBI Taxonomy" id="1034304"/>
    <lineage>
        <taxon>Eukaryota</taxon>
        <taxon>Fungi</taxon>
        <taxon>Dikarya</taxon>
        <taxon>Ascomycota</taxon>
        <taxon>Pezizomycotina</taxon>
        <taxon>Eurotiomycetes</taxon>
        <taxon>Eurotiomycetidae</taxon>
        <taxon>Eurotiales</taxon>
        <taxon>Aspergillaceae</taxon>
        <taxon>Aspergillus</taxon>
        <taxon>Aspergillus subgen. Circumdati</taxon>
    </lineage>
</organism>
<evidence type="ECO:0000313" key="1">
    <source>
        <dbReference type="EMBL" id="KAE8310955.1"/>
    </source>
</evidence>
<reference evidence="2" key="1">
    <citation type="submission" date="2019-04" db="EMBL/GenBank/DDBJ databases">
        <title>Friends and foes A comparative genomics studyof 23 Aspergillus species from section Flavi.</title>
        <authorList>
            <consortium name="DOE Joint Genome Institute"/>
            <person name="Kjaerbolling I."/>
            <person name="Vesth T."/>
            <person name="Frisvad J.C."/>
            <person name="Nybo J.L."/>
            <person name="Theobald S."/>
            <person name="Kildgaard S."/>
            <person name="Isbrandt T."/>
            <person name="Kuo A."/>
            <person name="Sato A."/>
            <person name="Lyhne E.K."/>
            <person name="Kogle M.E."/>
            <person name="Wiebenga A."/>
            <person name="Kun R.S."/>
            <person name="Lubbers R.J."/>
            <person name="Makela M.R."/>
            <person name="Barry K."/>
            <person name="Chovatia M."/>
            <person name="Clum A."/>
            <person name="Daum C."/>
            <person name="Haridas S."/>
            <person name="He G."/>
            <person name="LaButti K."/>
            <person name="Lipzen A."/>
            <person name="Mondo S."/>
            <person name="Riley R."/>
            <person name="Salamov A."/>
            <person name="Simmons B.A."/>
            <person name="Magnuson J.K."/>
            <person name="Henrissat B."/>
            <person name="Mortensen U.H."/>
            <person name="Larsen T.O."/>
            <person name="Devries R.P."/>
            <person name="Grigoriev I.V."/>
            <person name="Machida M."/>
            <person name="Baker S.E."/>
            <person name="Andersen M.R."/>
        </authorList>
    </citation>
    <scope>NUCLEOTIDE SEQUENCE [LARGE SCALE GENOMIC DNA]</scope>
    <source>
        <strain evidence="2">CBS 130015</strain>
    </source>
</reference>
<dbReference type="AlphaFoldDB" id="A0A5N6VQZ4"/>